<accession>A0A2Z5FUM8</accession>
<dbReference type="AlphaFoldDB" id="A0A2Z5FUM8"/>
<name>A0A2Z5FUM8_9BACT</name>
<protein>
    <submittedName>
        <fullName evidence="1">Uncharacterized protein</fullName>
    </submittedName>
</protein>
<sequence length="38" mass="4690">MNPIIMVRFIEFSTEYRHQLFELVNSVLLLYGFKKRKQ</sequence>
<dbReference type="EMBL" id="CP030840">
    <property type="protein sequence ID" value="AXC10065.1"/>
    <property type="molecule type" value="Genomic_DNA"/>
</dbReference>
<dbReference type="Proteomes" id="UP000253606">
    <property type="component" value="Chromosome"/>
</dbReference>
<keyword evidence="2" id="KW-1185">Reference proteome</keyword>
<proteinExistence type="predicted"/>
<dbReference type="KEGG" id="abas:ACPOL_0702"/>
<evidence type="ECO:0000313" key="1">
    <source>
        <dbReference type="EMBL" id="AXC10065.1"/>
    </source>
</evidence>
<evidence type="ECO:0000313" key="2">
    <source>
        <dbReference type="Proteomes" id="UP000253606"/>
    </source>
</evidence>
<gene>
    <name evidence="1" type="ORF">ACPOL_0702</name>
</gene>
<reference evidence="1 2" key="1">
    <citation type="journal article" date="2018" name="Front. Microbiol.">
        <title>Hydrolytic Capabilities as a Key to Environmental Success: Chitinolytic and Cellulolytic Acidobacteria From Acidic Sub-arctic Soils and Boreal Peatlands.</title>
        <authorList>
            <person name="Belova S.E."/>
            <person name="Ravin N.V."/>
            <person name="Pankratov T.A."/>
            <person name="Rakitin A.L."/>
            <person name="Ivanova A.A."/>
            <person name="Beletsky A.V."/>
            <person name="Mardanov A.V."/>
            <person name="Sinninghe Damste J.S."/>
            <person name="Dedysh S.N."/>
        </authorList>
    </citation>
    <scope>NUCLEOTIDE SEQUENCE [LARGE SCALE GENOMIC DNA]</scope>
    <source>
        <strain evidence="1 2">SBC82</strain>
    </source>
</reference>
<organism evidence="1 2">
    <name type="scientific">Acidisarcina polymorpha</name>
    <dbReference type="NCBI Taxonomy" id="2211140"/>
    <lineage>
        <taxon>Bacteria</taxon>
        <taxon>Pseudomonadati</taxon>
        <taxon>Acidobacteriota</taxon>
        <taxon>Terriglobia</taxon>
        <taxon>Terriglobales</taxon>
        <taxon>Acidobacteriaceae</taxon>
        <taxon>Acidisarcina</taxon>
    </lineage>
</organism>